<protein>
    <submittedName>
        <fullName evidence="2">Uncharacterized protein</fullName>
    </submittedName>
</protein>
<dbReference type="RefSeq" id="XP_051443555.1">
    <property type="nucleotide sequence ID" value="XM_051589901.1"/>
</dbReference>
<feature type="transmembrane region" description="Helical" evidence="1">
    <location>
        <begin position="112"/>
        <end position="131"/>
    </location>
</feature>
<reference evidence="2" key="2">
    <citation type="journal article" date="2022" name="Proc. Natl. Acad. Sci. U.S.A.">
        <title>Diploid-dominant life cycles characterize the early evolution of Fungi.</title>
        <authorList>
            <person name="Amses K.R."/>
            <person name="Simmons D.R."/>
            <person name="Longcore J.E."/>
            <person name="Mondo S.J."/>
            <person name="Seto K."/>
            <person name="Jeronimo G.H."/>
            <person name="Bonds A.E."/>
            <person name="Quandt C.A."/>
            <person name="Davis W.J."/>
            <person name="Chang Y."/>
            <person name="Federici B.A."/>
            <person name="Kuo A."/>
            <person name="LaButti K."/>
            <person name="Pangilinan J."/>
            <person name="Andreopoulos W."/>
            <person name="Tritt A."/>
            <person name="Riley R."/>
            <person name="Hundley H."/>
            <person name="Johnson J."/>
            <person name="Lipzen A."/>
            <person name="Barry K."/>
            <person name="Lang B.F."/>
            <person name="Cuomo C.A."/>
            <person name="Buchler N.E."/>
            <person name="Grigoriev I.V."/>
            <person name="Spatafora J.W."/>
            <person name="Stajich J.E."/>
            <person name="James T.Y."/>
        </authorList>
    </citation>
    <scope>NUCLEOTIDE SEQUENCE</scope>
    <source>
        <strain evidence="2">AG</strain>
    </source>
</reference>
<sequence>MEFPSYGAFGYPNDPNEYIQPLRDLKSAWSAFFALWLLWGLFWFLRHAFGDGTQTADETADAEAAQKGRWHLGGSHHRINRSSEMLRDLVLLLLASLALNTFAGGISRAVMILSWIYFGFAVFWAIFEAAVEHHIARFIFAFVFYGIAIAIAALGYHDGF</sequence>
<keyword evidence="1" id="KW-1133">Transmembrane helix</keyword>
<organism evidence="2 3">
    <name type="scientific">Umbelopsis ramanniana AG</name>
    <dbReference type="NCBI Taxonomy" id="1314678"/>
    <lineage>
        <taxon>Eukaryota</taxon>
        <taxon>Fungi</taxon>
        <taxon>Fungi incertae sedis</taxon>
        <taxon>Mucoromycota</taxon>
        <taxon>Mucoromycotina</taxon>
        <taxon>Umbelopsidomycetes</taxon>
        <taxon>Umbelopsidales</taxon>
        <taxon>Umbelopsidaceae</taxon>
        <taxon>Umbelopsis</taxon>
    </lineage>
</organism>
<feature type="transmembrane region" description="Helical" evidence="1">
    <location>
        <begin position="138"/>
        <end position="157"/>
    </location>
</feature>
<feature type="transmembrane region" description="Helical" evidence="1">
    <location>
        <begin position="27"/>
        <end position="45"/>
    </location>
</feature>
<dbReference type="EMBL" id="MU620928">
    <property type="protein sequence ID" value="KAI8578551.1"/>
    <property type="molecule type" value="Genomic_DNA"/>
</dbReference>
<gene>
    <name evidence="2" type="ORF">K450DRAFT_246315</name>
</gene>
<dbReference type="Proteomes" id="UP001206595">
    <property type="component" value="Unassembled WGS sequence"/>
</dbReference>
<accession>A0AAD5HDG4</accession>
<evidence type="ECO:0000256" key="1">
    <source>
        <dbReference type="SAM" id="Phobius"/>
    </source>
</evidence>
<feature type="transmembrane region" description="Helical" evidence="1">
    <location>
        <begin position="89"/>
        <end position="106"/>
    </location>
</feature>
<proteinExistence type="predicted"/>
<name>A0AAD5HDG4_UMBRA</name>
<keyword evidence="3" id="KW-1185">Reference proteome</keyword>
<keyword evidence="1" id="KW-0472">Membrane</keyword>
<dbReference type="AlphaFoldDB" id="A0AAD5HDG4"/>
<evidence type="ECO:0000313" key="2">
    <source>
        <dbReference type="EMBL" id="KAI8578551.1"/>
    </source>
</evidence>
<dbReference type="GeneID" id="75915246"/>
<keyword evidence="1" id="KW-0812">Transmembrane</keyword>
<reference evidence="2" key="1">
    <citation type="submission" date="2021-06" db="EMBL/GenBank/DDBJ databases">
        <authorList>
            <consortium name="DOE Joint Genome Institute"/>
            <person name="Mondo S.J."/>
            <person name="Amses K.R."/>
            <person name="Simmons D.R."/>
            <person name="Longcore J.E."/>
            <person name="Seto K."/>
            <person name="Alves G.H."/>
            <person name="Bonds A.E."/>
            <person name="Quandt C.A."/>
            <person name="Davis W.J."/>
            <person name="Chang Y."/>
            <person name="Letcher P.M."/>
            <person name="Powell M.J."/>
            <person name="Kuo A."/>
            <person name="Labutti K."/>
            <person name="Pangilinan J."/>
            <person name="Andreopoulos W."/>
            <person name="Tritt A."/>
            <person name="Riley R."/>
            <person name="Hundley H."/>
            <person name="Johnson J."/>
            <person name="Lipzen A."/>
            <person name="Barry K."/>
            <person name="Berbee M.L."/>
            <person name="Buchler N.E."/>
            <person name="Grigoriev I.V."/>
            <person name="Spatafora J.W."/>
            <person name="Stajich J.E."/>
            <person name="James T.Y."/>
        </authorList>
    </citation>
    <scope>NUCLEOTIDE SEQUENCE</scope>
    <source>
        <strain evidence="2">AG</strain>
    </source>
</reference>
<comment type="caution">
    <text evidence="2">The sequence shown here is derived from an EMBL/GenBank/DDBJ whole genome shotgun (WGS) entry which is preliminary data.</text>
</comment>
<evidence type="ECO:0000313" key="3">
    <source>
        <dbReference type="Proteomes" id="UP001206595"/>
    </source>
</evidence>